<evidence type="ECO:0000313" key="7">
    <source>
        <dbReference type="Proteomes" id="UP000634522"/>
    </source>
</evidence>
<keyword evidence="3" id="KW-0347">Helicase</keyword>
<evidence type="ECO:0000256" key="1">
    <source>
        <dbReference type="ARBA" id="ARBA00022741"/>
    </source>
</evidence>
<dbReference type="InterPro" id="IPR027417">
    <property type="entry name" value="P-loop_NTPase"/>
</dbReference>
<dbReference type="EMBL" id="WTVS01000002">
    <property type="protein sequence ID" value="NMF96180.1"/>
    <property type="molecule type" value="Genomic_DNA"/>
</dbReference>
<evidence type="ECO:0000256" key="3">
    <source>
        <dbReference type="ARBA" id="ARBA00022806"/>
    </source>
</evidence>
<name>A0ABX1NA67_9RHOO</name>
<dbReference type="InterPro" id="IPR001650">
    <property type="entry name" value="Helicase_C-like"/>
</dbReference>
<sequence>MAERAVEVYERGFKLPSPAAASDANEIQRLTHLATQHFGADSMVTKAAALGAFVHHGTTPQGLRLSIEHAMQSELIKLVICTSTLAQGVNLPIRYLIVSGVNQGAERIKTRDFQNLIGRAGRAGMHTEGLVLFADPRVIDNNRTERWRLQAAVGLLNPENSEETSSSLLELLTPISSPDGRNTLPVPTADVLQAYFKRGYELQAWATEMGDAYQRLGFDQRSLTKEISSRQELLSALESYLMANRGVDNFENMLPRVRDLAAATLAYSLADEATKASLVQLFELSATNIEQLVPEPARQAAYAKTLLGAFDSTMVEAWVQERADALRALATPDDWLQAVWPLFIAVVDDKLLTGMQPPGISTQLAQGWMRGNSYRQLIDLAREAEASKPWGEDGRRKLTEADVLQFLEGCLGFDCPLVAAAVGQFLFGAAGLNDEEAGALNEFQKSLAYGLPSKLAVSTYESGIADRHIAQDVAFHIWLAGYEGFNFRGALPEYREVVASALAAYPSYFGSVFDSL</sequence>
<dbReference type="PANTHER" id="PTHR47961">
    <property type="entry name" value="DNA POLYMERASE THETA, PUTATIVE (AFU_ORTHOLOGUE AFUA_1G05260)-RELATED"/>
    <property type="match status" value="1"/>
</dbReference>
<keyword evidence="4" id="KW-0067">ATP-binding</keyword>
<dbReference type="Pfam" id="PF00271">
    <property type="entry name" value="Helicase_C"/>
    <property type="match status" value="1"/>
</dbReference>
<organism evidence="6 7">
    <name type="scientific">Aromatoleum toluolicum</name>
    <dbReference type="NCBI Taxonomy" id="90060"/>
    <lineage>
        <taxon>Bacteria</taxon>
        <taxon>Pseudomonadati</taxon>
        <taxon>Pseudomonadota</taxon>
        <taxon>Betaproteobacteria</taxon>
        <taxon>Rhodocyclales</taxon>
        <taxon>Rhodocyclaceae</taxon>
        <taxon>Aromatoleum</taxon>
    </lineage>
</organism>
<evidence type="ECO:0000256" key="2">
    <source>
        <dbReference type="ARBA" id="ARBA00022801"/>
    </source>
</evidence>
<gene>
    <name evidence="6" type="ORF">GPA27_02065</name>
</gene>
<dbReference type="SUPFAM" id="SSF52540">
    <property type="entry name" value="P-loop containing nucleoside triphosphate hydrolases"/>
    <property type="match status" value="1"/>
</dbReference>
<evidence type="ECO:0000256" key="4">
    <source>
        <dbReference type="ARBA" id="ARBA00022840"/>
    </source>
</evidence>
<dbReference type="Gene3D" id="3.40.50.300">
    <property type="entry name" value="P-loop containing nucleotide triphosphate hydrolases"/>
    <property type="match status" value="1"/>
</dbReference>
<reference evidence="6 7" key="1">
    <citation type="submission" date="2019-12" db="EMBL/GenBank/DDBJ databases">
        <title>Comparative genomics gives insights into the taxonomy of the Azoarcus-Aromatoleum group and reveals separate origins of nif in the plant-associated Azoarcus and non-plant-associated Aromatoleum sub-groups.</title>
        <authorList>
            <person name="Lafos M."/>
            <person name="Maluk M."/>
            <person name="Batista M."/>
            <person name="Junghare M."/>
            <person name="Carmona M."/>
            <person name="Faoro H."/>
            <person name="Cruz L.M."/>
            <person name="Battistoni F."/>
            <person name="De Souza E."/>
            <person name="Pedrosa F."/>
            <person name="Chen W.-M."/>
            <person name="Poole P.S."/>
            <person name="Dixon R.A."/>
            <person name="James E.K."/>
        </authorList>
    </citation>
    <scope>NUCLEOTIDE SEQUENCE [LARGE SCALE GENOMIC DNA]</scope>
    <source>
        <strain evidence="6 7">T</strain>
    </source>
</reference>
<feature type="domain" description="Helicase C-terminal" evidence="5">
    <location>
        <begin position="1"/>
        <end position="172"/>
    </location>
</feature>
<evidence type="ECO:0000259" key="5">
    <source>
        <dbReference type="PROSITE" id="PS51194"/>
    </source>
</evidence>
<dbReference type="SMART" id="SM00490">
    <property type="entry name" value="HELICc"/>
    <property type="match status" value="1"/>
</dbReference>
<keyword evidence="7" id="KW-1185">Reference proteome</keyword>
<proteinExistence type="predicted"/>
<evidence type="ECO:0000313" key="6">
    <source>
        <dbReference type="EMBL" id="NMF96180.1"/>
    </source>
</evidence>
<dbReference type="PANTHER" id="PTHR47961:SF6">
    <property type="entry name" value="DNA-DIRECTED DNA POLYMERASE"/>
    <property type="match status" value="1"/>
</dbReference>
<dbReference type="InterPro" id="IPR050474">
    <property type="entry name" value="Hel308_SKI2-like"/>
</dbReference>
<comment type="caution">
    <text evidence="6">The sequence shown here is derived from an EMBL/GenBank/DDBJ whole genome shotgun (WGS) entry which is preliminary data.</text>
</comment>
<keyword evidence="1" id="KW-0547">Nucleotide-binding</keyword>
<protein>
    <recommendedName>
        <fullName evidence="5">Helicase C-terminal domain-containing protein</fullName>
    </recommendedName>
</protein>
<dbReference type="PROSITE" id="PS51194">
    <property type="entry name" value="HELICASE_CTER"/>
    <property type="match status" value="1"/>
</dbReference>
<keyword evidence="2" id="KW-0378">Hydrolase</keyword>
<accession>A0ABX1NA67</accession>
<dbReference type="Proteomes" id="UP000634522">
    <property type="component" value="Unassembled WGS sequence"/>
</dbReference>